<accession>A0A077MBB0</accession>
<dbReference type="Proteomes" id="UP000035720">
    <property type="component" value="Unassembled WGS sequence"/>
</dbReference>
<dbReference type="AlphaFoldDB" id="A0A077MBB0"/>
<dbReference type="OrthoDB" id="3191171at2"/>
<evidence type="ECO:0000256" key="2">
    <source>
        <dbReference type="SAM" id="MobiDB-lite"/>
    </source>
</evidence>
<dbReference type="STRING" id="1193518.BN13_30107"/>
<dbReference type="Gene3D" id="1.10.1660.10">
    <property type="match status" value="1"/>
</dbReference>
<evidence type="ECO:0000256" key="1">
    <source>
        <dbReference type="ARBA" id="ARBA00023125"/>
    </source>
</evidence>
<dbReference type="RefSeq" id="WP_048543718.1">
    <property type="nucleotide sequence ID" value="NZ_HF571038.1"/>
</dbReference>
<dbReference type="PANTHER" id="PTHR30204">
    <property type="entry name" value="REDOX-CYCLING DRUG-SENSING TRANSCRIPTIONAL ACTIVATOR SOXR"/>
    <property type="match status" value="1"/>
</dbReference>
<proteinExistence type="predicted"/>
<dbReference type="InterPro" id="IPR009061">
    <property type="entry name" value="DNA-bd_dom_put_sf"/>
</dbReference>
<gene>
    <name evidence="4" type="ORF">BN13_30107</name>
</gene>
<dbReference type="InterPro" id="IPR000551">
    <property type="entry name" value="MerR-type_HTH_dom"/>
</dbReference>
<evidence type="ECO:0000313" key="5">
    <source>
        <dbReference type="Proteomes" id="UP000035720"/>
    </source>
</evidence>
<dbReference type="GO" id="GO:0003677">
    <property type="term" value="F:DNA binding"/>
    <property type="evidence" value="ECO:0007669"/>
    <property type="project" value="UniProtKB-KW"/>
</dbReference>
<evidence type="ECO:0000259" key="3">
    <source>
        <dbReference type="PROSITE" id="PS50937"/>
    </source>
</evidence>
<dbReference type="SMART" id="SM00422">
    <property type="entry name" value="HTH_MERR"/>
    <property type="match status" value="1"/>
</dbReference>
<sequence length="229" mass="24463">MTPARSDRLGIGAVLARLQEEFPDVSLSKIRFLEAEGLITPERTPSGYRKFTTADVERLRFVLAAQRDRFWPLKVIRDALDAMDRGLPVEADTTTSRPSVPAASLDPELPGPASLAGGAGPRLTSAEVAAAASASERLISELTDFGLLRPDHDGLYPGESSRIAAAAAQLAAFGIEARHLRPFRVAADREVGLIDYAAASATRPEPADVAHAALALHTALVKDALHRRD</sequence>
<evidence type="ECO:0000313" key="4">
    <source>
        <dbReference type="EMBL" id="CCI53155.1"/>
    </source>
</evidence>
<feature type="region of interest" description="Disordered" evidence="2">
    <location>
        <begin position="90"/>
        <end position="120"/>
    </location>
</feature>
<dbReference type="InterPro" id="IPR047057">
    <property type="entry name" value="MerR_fam"/>
</dbReference>
<dbReference type="CDD" id="cd00592">
    <property type="entry name" value="HTH_MerR-like"/>
    <property type="match status" value="1"/>
</dbReference>
<reference evidence="4 5" key="1">
    <citation type="journal article" date="2013" name="ISME J.">
        <title>A metabolic model for members of the genus Tetrasphaera involved in enhanced biological phosphorus removal.</title>
        <authorList>
            <person name="Kristiansen R."/>
            <person name="Nguyen H.T.T."/>
            <person name="Saunders A.M."/>
            <person name="Nielsen J.L."/>
            <person name="Wimmer R."/>
            <person name="Le V.Q."/>
            <person name="McIlroy S.J."/>
            <person name="Petrovski S."/>
            <person name="Seviour R.J."/>
            <person name="Calteau A."/>
            <person name="Nielsen K.L."/>
            <person name="Nielsen P.H."/>
        </authorList>
    </citation>
    <scope>NUCLEOTIDE SEQUENCE [LARGE SCALE GENOMIC DNA]</scope>
    <source>
        <strain evidence="4 5">Ben 74</strain>
    </source>
</reference>
<dbReference type="GO" id="GO:0003700">
    <property type="term" value="F:DNA-binding transcription factor activity"/>
    <property type="evidence" value="ECO:0007669"/>
    <property type="project" value="InterPro"/>
</dbReference>
<keyword evidence="5" id="KW-1185">Reference proteome</keyword>
<organism evidence="4 5">
    <name type="scientific">Nostocoides jenkinsii Ben 74</name>
    <dbReference type="NCBI Taxonomy" id="1193518"/>
    <lineage>
        <taxon>Bacteria</taxon>
        <taxon>Bacillati</taxon>
        <taxon>Actinomycetota</taxon>
        <taxon>Actinomycetes</taxon>
        <taxon>Micrococcales</taxon>
        <taxon>Intrasporangiaceae</taxon>
        <taxon>Nostocoides</taxon>
    </lineage>
</organism>
<comment type="caution">
    <text evidence="4">The sequence shown here is derived from an EMBL/GenBank/DDBJ whole genome shotgun (WGS) entry which is preliminary data.</text>
</comment>
<keyword evidence="1" id="KW-0238">DNA-binding</keyword>
<dbReference type="PANTHER" id="PTHR30204:SF89">
    <property type="entry name" value="HTH MERR-TYPE DOMAIN-CONTAINING PROTEIN"/>
    <property type="match status" value="1"/>
</dbReference>
<dbReference type="SUPFAM" id="SSF46955">
    <property type="entry name" value="Putative DNA-binding domain"/>
    <property type="match status" value="1"/>
</dbReference>
<protein>
    <recommendedName>
        <fullName evidence="3">HTH merR-type domain-containing protein</fullName>
    </recommendedName>
</protein>
<feature type="compositionally biased region" description="Low complexity" evidence="2">
    <location>
        <begin position="111"/>
        <end position="120"/>
    </location>
</feature>
<dbReference type="EMBL" id="CAJC01000139">
    <property type="protein sequence ID" value="CCI53155.1"/>
    <property type="molecule type" value="Genomic_DNA"/>
</dbReference>
<name>A0A077MBB0_9MICO</name>
<dbReference type="Pfam" id="PF13411">
    <property type="entry name" value="MerR_1"/>
    <property type="match status" value="1"/>
</dbReference>
<feature type="domain" description="HTH merR-type" evidence="3">
    <location>
        <begin position="30"/>
        <end position="82"/>
    </location>
</feature>
<dbReference type="PROSITE" id="PS50937">
    <property type="entry name" value="HTH_MERR_2"/>
    <property type="match status" value="1"/>
</dbReference>